<evidence type="ECO:0000256" key="1">
    <source>
        <dbReference type="SAM" id="MobiDB-lite"/>
    </source>
</evidence>
<organism evidence="3 4">
    <name type="scientific">Salipaludibacillus keqinensis</name>
    <dbReference type="NCBI Taxonomy" id="2045207"/>
    <lineage>
        <taxon>Bacteria</taxon>
        <taxon>Bacillati</taxon>
        <taxon>Bacillota</taxon>
        <taxon>Bacilli</taxon>
        <taxon>Bacillales</taxon>
        <taxon>Bacillaceae</taxon>
    </lineage>
</organism>
<dbReference type="AlphaFoldDB" id="A0A323TDA7"/>
<protein>
    <submittedName>
        <fullName evidence="3">Sugar ABC transporter substrate-binding protein</fullName>
    </submittedName>
</protein>
<proteinExistence type="predicted"/>
<keyword evidence="4" id="KW-1185">Reference proteome</keyword>
<dbReference type="Gene3D" id="3.40.190.10">
    <property type="entry name" value="Periplasmic binding protein-like II"/>
    <property type="match status" value="1"/>
</dbReference>
<reference evidence="3 4" key="1">
    <citation type="submission" date="2017-10" db="EMBL/GenBank/DDBJ databases">
        <title>Bacillus sp. nov., a halophilic bacterium isolated from a Keqin Lake.</title>
        <authorList>
            <person name="Wang H."/>
        </authorList>
    </citation>
    <scope>NUCLEOTIDE SEQUENCE [LARGE SCALE GENOMIC DNA]</scope>
    <source>
        <strain evidence="3 4">KQ-12</strain>
    </source>
</reference>
<name>A0A323TDA7_9BACI</name>
<dbReference type="InterPro" id="IPR006059">
    <property type="entry name" value="SBP"/>
</dbReference>
<accession>A0A323TDA7</accession>
<evidence type="ECO:0000313" key="3">
    <source>
        <dbReference type="EMBL" id="PYZ92740.1"/>
    </source>
</evidence>
<dbReference type="PROSITE" id="PS51257">
    <property type="entry name" value="PROKAR_LIPOPROTEIN"/>
    <property type="match status" value="1"/>
</dbReference>
<sequence>MTLKSNSMKWFFFMCMFLVLVLAACGGNNNDAASGNEEATAEESNNNDSNNNDGNSNAADSGEAVEIEFWTMQLSPDFDDYINGVIEKFEDEHENVTVNWVDVPWGDMETRILSAVAGGTAPDVANLNPQFAAQLAELDGLVNVEELIDPEVKDQYFEGAWISNSFDGKTFGVPWYLSSQVTMYNADIFEQAGLDPEDPPSTFEELYDVAEQIKEETGKYGYFPPFDGSHVLEALVMMGVDLTNEEITEAAFNTPEGLEAFEYFTNLYQNELIPREVLTEGHAAMIDMYQGGQLAIMASGPQFLSQIETNAPDIFEVTRPAPQITGETGLMNIAAMNLVIPEGTEYTDEALDFAVFMTNAENQTDFSKETAILPSIETALDEPFFQEMEENPTPEEEARVVSASQLPDSEVLIPPMENYEDLRVAMVEALESAMFEQQSPQEALDQAEEQWNQILAQ</sequence>
<dbReference type="SUPFAM" id="SSF53850">
    <property type="entry name" value="Periplasmic binding protein-like II"/>
    <property type="match status" value="1"/>
</dbReference>
<evidence type="ECO:0000256" key="2">
    <source>
        <dbReference type="SAM" id="SignalP"/>
    </source>
</evidence>
<dbReference type="InterPro" id="IPR050490">
    <property type="entry name" value="Bact_solute-bd_prot1"/>
</dbReference>
<dbReference type="Proteomes" id="UP000248214">
    <property type="component" value="Unassembled WGS sequence"/>
</dbReference>
<evidence type="ECO:0000313" key="4">
    <source>
        <dbReference type="Proteomes" id="UP000248214"/>
    </source>
</evidence>
<feature type="chain" id="PRO_5039497556" evidence="2">
    <location>
        <begin position="25"/>
        <end position="457"/>
    </location>
</feature>
<dbReference type="Pfam" id="PF13416">
    <property type="entry name" value="SBP_bac_8"/>
    <property type="match status" value="1"/>
</dbReference>
<keyword evidence="2" id="KW-0732">Signal</keyword>
<dbReference type="PANTHER" id="PTHR43649:SF12">
    <property type="entry name" value="DIACETYLCHITOBIOSE BINDING PROTEIN DASA"/>
    <property type="match status" value="1"/>
</dbReference>
<dbReference type="EMBL" id="PDOD01000003">
    <property type="protein sequence ID" value="PYZ92740.1"/>
    <property type="molecule type" value="Genomic_DNA"/>
</dbReference>
<feature type="signal peptide" evidence="2">
    <location>
        <begin position="1"/>
        <end position="24"/>
    </location>
</feature>
<dbReference type="PANTHER" id="PTHR43649">
    <property type="entry name" value="ARABINOSE-BINDING PROTEIN-RELATED"/>
    <property type="match status" value="1"/>
</dbReference>
<comment type="caution">
    <text evidence="3">The sequence shown here is derived from an EMBL/GenBank/DDBJ whole genome shotgun (WGS) entry which is preliminary data.</text>
</comment>
<feature type="region of interest" description="Disordered" evidence="1">
    <location>
        <begin position="33"/>
        <end position="59"/>
    </location>
</feature>
<dbReference type="CDD" id="cd13585">
    <property type="entry name" value="PBP2_TMBP_like"/>
    <property type="match status" value="1"/>
</dbReference>
<gene>
    <name evidence="3" type="ORF">CR194_13885</name>
</gene>